<dbReference type="PANTHER" id="PTHR43649">
    <property type="entry name" value="ARABINOSE-BINDING PROTEIN-RELATED"/>
    <property type="match status" value="1"/>
</dbReference>
<dbReference type="Pfam" id="PF13416">
    <property type="entry name" value="SBP_bac_8"/>
    <property type="match status" value="1"/>
</dbReference>
<keyword evidence="5" id="KW-1185">Reference proteome</keyword>
<organism evidence="4 5">
    <name type="scientific">Alicyclobacillus cellulosilyticus</name>
    <dbReference type="NCBI Taxonomy" id="1003997"/>
    <lineage>
        <taxon>Bacteria</taxon>
        <taxon>Bacillati</taxon>
        <taxon>Bacillota</taxon>
        <taxon>Bacilli</taxon>
        <taxon>Bacillales</taxon>
        <taxon>Alicyclobacillaceae</taxon>
        <taxon>Alicyclobacillus</taxon>
    </lineage>
</organism>
<dbReference type="InterPro" id="IPR006059">
    <property type="entry name" value="SBP"/>
</dbReference>
<sequence>METDMLRVWIIASYDRLQLISRLNGLLQPFLDRHPSVRVEWRALSWTNGFQELLRAWKEGHPPDVFEVGTTWIGMLAHLGVLAEVPAALTTAPLVAPWMEDVLTVRGTRFGVPWTLDCTCFYARADVLTAFGVPPGTRLTWEELAEICTRIAERPHRFPTVDRGRMRPFAVPVSPELGSLHRIMPWLWGGGWDFPDFRQRPLRLLSHADLQEGLAFLWWLMRMDAEEEEPYARGLQTLQTEFFSDGRYAFLTGGWWEVIHGIVAGVPHYGGRWPVTVLPQPLGPKGAWPYGGGSAIAVAATSPNKDVAWEMLAYLLRPDVAAERARSSYAVLPYAGPFWDEYAHHDEVQLLLSAVQSARHYPVHPLWRTIEYSLARGMSDLFWYLRQTPDLAMAGRMLEVMDEQLSRWFDLAWELEATGATG</sequence>
<comment type="similarity">
    <text evidence="1">Belongs to the bacterial solute-binding protein 1 family.</text>
</comment>
<reference evidence="4" key="2">
    <citation type="submission" date="2020-09" db="EMBL/GenBank/DDBJ databases">
        <authorList>
            <person name="Sun Q."/>
            <person name="Ohkuma M."/>
        </authorList>
    </citation>
    <scope>NUCLEOTIDE SEQUENCE</scope>
    <source>
        <strain evidence="4">JCM 18487</strain>
    </source>
</reference>
<proteinExistence type="inferred from homology"/>
<evidence type="ECO:0000256" key="1">
    <source>
        <dbReference type="ARBA" id="ARBA00008520"/>
    </source>
</evidence>
<dbReference type="Gene3D" id="3.40.190.10">
    <property type="entry name" value="Periplasmic binding protein-like II"/>
    <property type="match status" value="2"/>
</dbReference>
<evidence type="ECO:0000256" key="2">
    <source>
        <dbReference type="ARBA" id="ARBA00022448"/>
    </source>
</evidence>
<name>A0A917NFV6_9BACL</name>
<reference evidence="4" key="1">
    <citation type="journal article" date="2014" name="Int. J. Syst. Evol. Microbiol.">
        <title>Complete genome sequence of Corynebacterium casei LMG S-19264T (=DSM 44701T), isolated from a smear-ripened cheese.</title>
        <authorList>
            <consortium name="US DOE Joint Genome Institute (JGI-PGF)"/>
            <person name="Walter F."/>
            <person name="Albersmeier A."/>
            <person name="Kalinowski J."/>
            <person name="Ruckert C."/>
        </authorList>
    </citation>
    <scope>NUCLEOTIDE SEQUENCE</scope>
    <source>
        <strain evidence="4">JCM 18487</strain>
    </source>
</reference>
<dbReference type="Proteomes" id="UP000637695">
    <property type="component" value="Unassembled WGS sequence"/>
</dbReference>
<evidence type="ECO:0000313" key="4">
    <source>
        <dbReference type="EMBL" id="GGI97344.1"/>
    </source>
</evidence>
<gene>
    <name evidence="4" type="ORF">GCM10010885_03680</name>
</gene>
<dbReference type="InterPro" id="IPR050490">
    <property type="entry name" value="Bact_solute-bd_prot1"/>
</dbReference>
<evidence type="ECO:0000256" key="3">
    <source>
        <dbReference type="ARBA" id="ARBA00022729"/>
    </source>
</evidence>
<accession>A0A917NFV6</accession>
<dbReference type="PANTHER" id="PTHR43649:SF34">
    <property type="entry name" value="ABC TRANSPORTER PERIPLASMIC-BINDING PROTEIN YCJN-RELATED"/>
    <property type="match status" value="1"/>
</dbReference>
<protein>
    <submittedName>
        <fullName evidence="4">Sugar ABC transporter substrate-binding protein</fullName>
    </submittedName>
</protein>
<evidence type="ECO:0000313" key="5">
    <source>
        <dbReference type="Proteomes" id="UP000637695"/>
    </source>
</evidence>
<keyword evidence="2" id="KW-0813">Transport</keyword>
<dbReference type="RefSeq" id="WP_188880806.1">
    <property type="nucleotide sequence ID" value="NZ_BMOY01000003.1"/>
</dbReference>
<dbReference type="AlphaFoldDB" id="A0A917NFV6"/>
<keyword evidence="3" id="KW-0732">Signal</keyword>
<dbReference type="SUPFAM" id="SSF53850">
    <property type="entry name" value="Periplasmic binding protein-like II"/>
    <property type="match status" value="1"/>
</dbReference>
<comment type="caution">
    <text evidence="4">The sequence shown here is derived from an EMBL/GenBank/DDBJ whole genome shotgun (WGS) entry which is preliminary data.</text>
</comment>
<dbReference type="EMBL" id="BMOY01000003">
    <property type="protein sequence ID" value="GGI97344.1"/>
    <property type="molecule type" value="Genomic_DNA"/>
</dbReference>